<organism evidence="1">
    <name type="scientific">Arundo donax</name>
    <name type="common">Giant reed</name>
    <name type="synonym">Donax arundinaceus</name>
    <dbReference type="NCBI Taxonomy" id="35708"/>
    <lineage>
        <taxon>Eukaryota</taxon>
        <taxon>Viridiplantae</taxon>
        <taxon>Streptophyta</taxon>
        <taxon>Embryophyta</taxon>
        <taxon>Tracheophyta</taxon>
        <taxon>Spermatophyta</taxon>
        <taxon>Magnoliopsida</taxon>
        <taxon>Liliopsida</taxon>
        <taxon>Poales</taxon>
        <taxon>Poaceae</taxon>
        <taxon>PACMAD clade</taxon>
        <taxon>Arundinoideae</taxon>
        <taxon>Arundineae</taxon>
        <taxon>Arundo</taxon>
    </lineage>
</organism>
<dbReference type="AlphaFoldDB" id="A0A0A9BJ98"/>
<sequence>MLLLHTKRFRFNYAEETIQMTN</sequence>
<evidence type="ECO:0000313" key="1">
    <source>
        <dbReference type="EMBL" id="JAD64029.1"/>
    </source>
</evidence>
<reference evidence="1" key="2">
    <citation type="journal article" date="2015" name="Data Brief">
        <title>Shoot transcriptome of the giant reed, Arundo donax.</title>
        <authorList>
            <person name="Barrero R.A."/>
            <person name="Guerrero F.D."/>
            <person name="Moolhuijzen P."/>
            <person name="Goolsby J.A."/>
            <person name="Tidwell J."/>
            <person name="Bellgard S.E."/>
            <person name="Bellgard M.I."/>
        </authorList>
    </citation>
    <scope>NUCLEOTIDE SEQUENCE</scope>
    <source>
        <tissue evidence="1">Shoot tissue taken approximately 20 cm above the soil surface</tissue>
    </source>
</reference>
<protein>
    <submittedName>
        <fullName evidence="1">Uncharacterized protein</fullName>
    </submittedName>
</protein>
<proteinExistence type="predicted"/>
<name>A0A0A9BJ98_ARUDO</name>
<accession>A0A0A9BJ98</accession>
<dbReference type="EMBL" id="GBRH01233866">
    <property type="protein sequence ID" value="JAD64029.1"/>
    <property type="molecule type" value="Transcribed_RNA"/>
</dbReference>
<reference evidence="1" key="1">
    <citation type="submission" date="2014-09" db="EMBL/GenBank/DDBJ databases">
        <authorList>
            <person name="Magalhaes I.L.F."/>
            <person name="Oliveira U."/>
            <person name="Santos F.R."/>
            <person name="Vidigal T.H.D.A."/>
            <person name="Brescovit A.D."/>
            <person name="Santos A.J."/>
        </authorList>
    </citation>
    <scope>NUCLEOTIDE SEQUENCE</scope>
    <source>
        <tissue evidence="1">Shoot tissue taken approximately 20 cm above the soil surface</tissue>
    </source>
</reference>